<dbReference type="GO" id="GO:0005737">
    <property type="term" value="C:cytoplasm"/>
    <property type="evidence" value="ECO:0007669"/>
    <property type="project" value="TreeGrafter"/>
</dbReference>
<comment type="caution">
    <text evidence="3">The sequence shown here is derived from an EMBL/GenBank/DDBJ whole genome shotgun (WGS) entry which is preliminary data.</text>
</comment>
<evidence type="ECO:0000256" key="1">
    <source>
        <dbReference type="ARBA" id="ARBA00022598"/>
    </source>
</evidence>
<accession>A0A6L9Y684</accession>
<feature type="domain" description="Condensation" evidence="2">
    <location>
        <begin position="4"/>
        <end position="428"/>
    </location>
</feature>
<sequence>MMSYLTPLQIASWFGRINHNTEQCSVSAHLYIEFDHSTLDIVQLKKALIRLYDLHEILRLSLTKIGEPCILNKKNIFLSIDDISTFTLEEKQEFLWHKRQEWSNQQLNLEDGQTAKFSLTKIDENYFRLHIDTDMIAIDPSSCRILLEDLAYLYNNTHIDPSSRPSFIQWRQFLLRDSHIQQLRKRDELWWKDRLSFIAPAPSIPFSNNKNTIKTHRLSHSISRENLLALRDIAKTMRISLSNFVLGLFAFNIFSFTKNRIFRLNIPFFWREPIVENIQNSIGDFANFSILNVDLSQEISLSVFLNLIEEQMVELIEHRHYDGVNIMRDLSRLNGRVETSPIVFTSAINLEERNLFSKNIQTVLGTPVWMISQGPGVALDAQVAIFNDELFINWDIRLDMLPFFWIYDCFNSFIDLLKRVIKSPSLLQNKIDEINSPLLNHPVKETPLNSLQKAYILGRDTTLPLGGVAMQEFREYEGTISSSGKLKKRLFSMVKSHPCLRTYINPQNNTQFVNDELHLNLKEYNLISLKKEIALELIQSYKKEYSHDLFSFKYSPWDLSFFYLSDNTLIIFARFDALIVDGRSIAQLMFELFSDVEVNIAKNIKKIQVENNQERQLDRNYWLDKLKDITKPLVLPHQPLKQVTKTIFNRKTILIPKEIFKSISIIGAKQGLSNNSLIMSIILDILTHWLQQDIYVAVPVLPLYSDELSNKSSFIIIKWSNSTETFLNKAITLQEDILEGLQHLRFSGVDLTRYLLVKIQCSPVLPIVITNGLSWATLPIDSGFELTDGLTQTPQIGLDLRFTYSSQKDLLFHIDFVNNFVSEEQIEYILLNFKSISEQIYRHQSLDFTISNYKEEDISKNLLSIESITLLLRDVMDISPSVEINAFTEIVQLGLSIQDLKLLCQEINKQYDIAVSPKQLLSCKTVNDFIVLISTYLV</sequence>
<name>A0A6L9Y684_9BURK</name>
<evidence type="ECO:0000259" key="2">
    <source>
        <dbReference type="Pfam" id="PF00668"/>
    </source>
</evidence>
<dbReference type="PANTHER" id="PTHR45527:SF10">
    <property type="entry name" value="PYOCHELIN SYNTHASE PCHF"/>
    <property type="match status" value="1"/>
</dbReference>
<keyword evidence="1" id="KW-0436">Ligase</keyword>
<dbReference type="AlphaFoldDB" id="A0A6L9Y684"/>
<keyword evidence="4" id="KW-1185">Reference proteome</keyword>
<dbReference type="InterPro" id="IPR023213">
    <property type="entry name" value="CAT-like_dom_sf"/>
</dbReference>
<dbReference type="InterPro" id="IPR001242">
    <property type="entry name" value="Condensation_dom"/>
</dbReference>
<gene>
    <name evidence="3" type="ORF">F9B74_03115</name>
</gene>
<dbReference type="Gene3D" id="3.30.559.30">
    <property type="entry name" value="Nonribosomal peptide synthetase, condensation domain"/>
    <property type="match status" value="2"/>
</dbReference>
<organism evidence="3 4">
    <name type="scientific">Pelistega ratti</name>
    <dbReference type="NCBI Taxonomy" id="2652177"/>
    <lineage>
        <taxon>Bacteria</taxon>
        <taxon>Pseudomonadati</taxon>
        <taxon>Pseudomonadota</taxon>
        <taxon>Betaproteobacteria</taxon>
        <taxon>Burkholderiales</taxon>
        <taxon>Alcaligenaceae</taxon>
        <taxon>Pelistega</taxon>
    </lineage>
</organism>
<dbReference type="GO" id="GO:0044550">
    <property type="term" value="P:secondary metabolite biosynthetic process"/>
    <property type="evidence" value="ECO:0007669"/>
    <property type="project" value="TreeGrafter"/>
</dbReference>
<feature type="domain" description="Condensation" evidence="2">
    <location>
        <begin position="475"/>
        <end position="695"/>
    </location>
</feature>
<evidence type="ECO:0000313" key="4">
    <source>
        <dbReference type="Proteomes" id="UP000477651"/>
    </source>
</evidence>
<dbReference type="EMBL" id="JAAGYR010000004">
    <property type="protein sequence ID" value="NEN75318.1"/>
    <property type="molecule type" value="Genomic_DNA"/>
</dbReference>
<evidence type="ECO:0000313" key="3">
    <source>
        <dbReference type="EMBL" id="NEN75318.1"/>
    </source>
</evidence>
<dbReference type="PANTHER" id="PTHR45527">
    <property type="entry name" value="NONRIBOSOMAL PEPTIDE SYNTHETASE"/>
    <property type="match status" value="1"/>
</dbReference>
<reference evidence="3 4" key="1">
    <citation type="submission" date="2020-02" db="EMBL/GenBank/DDBJ databases">
        <title>Pelistega sp. NLN82 were isolated from wild rodents of the Hainan Island.</title>
        <authorList>
            <person name="Niu N."/>
            <person name="Zhou J."/>
        </authorList>
    </citation>
    <scope>NUCLEOTIDE SEQUENCE [LARGE SCALE GENOMIC DNA]</scope>
    <source>
        <strain evidence="3 4">NLN82</strain>
    </source>
</reference>
<dbReference type="Gene3D" id="3.30.559.10">
    <property type="entry name" value="Chloramphenicol acetyltransferase-like domain"/>
    <property type="match status" value="2"/>
</dbReference>
<protein>
    <submittedName>
        <fullName evidence="3">Non-ribosomal peptide synthetase</fullName>
    </submittedName>
</protein>
<dbReference type="Pfam" id="PF00668">
    <property type="entry name" value="Condensation"/>
    <property type="match status" value="2"/>
</dbReference>
<proteinExistence type="predicted"/>
<dbReference type="GO" id="GO:0043041">
    <property type="term" value="P:amino acid activation for nonribosomal peptide biosynthetic process"/>
    <property type="evidence" value="ECO:0007669"/>
    <property type="project" value="TreeGrafter"/>
</dbReference>
<dbReference type="SUPFAM" id="SSF52777">
    <property type="entry name" value="CoA-dependent acyltransferases"/>
    <property type="match status" value="4"/>
</dbReference>
<dbReference type="Proteomes" id="UP000477651">
    <property type="component" value="Unassembled WGS sequence"/>
</dbReference>
<dbReference type="GO" id="GO:0031177">
    <property type="term" value="F:phosphopantetheine binding"/>
    <property type="evidence" value="ECO:0007669"/>
    <property type="project" value="TreeGrafter"/>
</dbReference>
<dbReference type="GO" id="GO:0016874">
    <property type="term" value="F:ligase activity"/>
    <property type="evidence" value="ECO:0007669"/>
    <property type="project" value="UniProtKB-KW"/>
</dbReference>